<sequence length="88" mass="9259">MWEAKSPRLGLGVVGAVSGREGDYAVLLVDRGPAFAADDRSYGECGRLKVRGWGLGVVGAVSGREGDYAVLLVDRGLPFAADDRSYGE</sequence>
<dbReference type="KEGG" id="prh:LT40_09185"/>
<dbReference type="AlphaFoldDB" id="A0A089YUZ0"/>
<dbReference type="EMBL" id="CP009533">
    <property type="protein sequence ID" value="AIS17560.1"/>
    <property type="molecule type" value="Genomic_DNA"/>
</dbReference>
<evidence type="ECO:0000313" key="2">
    <source>
        <dbReference type="Proteomes" id="UP000029499"/>
    </source>
</evidence>
<dbReference type="STRING" id="216142.LT40_09185"/>
<keyword evidence="2" id="KW-1185">Reference proteome</keyword>
<protein>
    <submittedName>
        <fullName evidence="1">Uncharacterized protein</fullName>
    </submittedName>
</protein>
<reference evidence="1 2" key="1">
    <citation type="journal article" date="2015" name="J. Biotechnol.">
        <title>Complete genome sequence of Pseudomonas rhizosphaerae IH5T (=DSM 16299T), a phosphate-solubilizing rhizobacterium for bacterial biofertilizer.</title>
        <authorList>
            <person name="Kwak Y."/>
            <person name="Jung B.K."/>
            <person name="Shin J.H."/>
        </authorList>
    </citation>
    <scope>NUCLEOTIDE SEQUENCE [LARGE SCALE GENOMIC DNA]</scope>
    <source>
        <strain evidence="1">DSM 16299</strain>
    </source>
</reference>
<gene>
    <name evidence="1" type="ORF">LT40_09185</name>
</gene>
<organism evidence="1 2">
    <name type="scientific">Pseudomonas rhizosphaerae</name>
    <dbReference type="NCBI Taxonomy" id="216142"/>
    <lineage>
        <taxon>Bacteria</taxon>
        <taxon>Pseudomonadati</taxon>
        <taxon>Pseudomonadota</taxon>
        <taxon>Gammaproteobacteria</taxon>
        <taxon>Pseudomonadales</taxon>
        <taxon>Pseudomonadaceae</taxon>
        <taxon>Pseudomonas</taxon>
    </lineage>
</organism>
<name>A0A089YUZ0_9PSED</name>
<accession>A0A089YUZ0</accession>
<proteinExistence type="predicted"/>
<dbReference type="Proteomes" id="UP000029499">
    <property type="component" value="Chromosome"/>
</dbReference>
<dbReference type="HOGENOM" id="CLU_2466671_0_0_6"/>
<evidence type="ECO:0000313" key="1">
    <source>
        <dbReference type="EMBL" id="AIS17560.1"/>
    </source>
</evidence>